<dbReference type="EMBL" id="JAMKFB020000025">
    <property type="protein sequence ID" value="KAL0155438.1"/>
    <property type="molecule type" value="Genomic_DNA"/>
</dbReference>
<dbReference type="Proteomes" id="UP001529510">
    <property type="component" value="Unassembled WGS sequence"/>
</dbReference>
<keyword evidence="3" id="KW-1185">Reference proteome</keyword>
<dbReference type="AlphaFoldDB" id="A0ABD0MZS1"/>
<reference evidence="2 3" key="1">
    <citation type="submission" date="2024-05" db="EMBL/GenBank/DDBJ databases">
        <title>Genome sequencing and assembly of Indian major carp, Cirrhinus mrigala (Hamilton, 1822).</title>
        <authorList>
            <person name="Mohindra V."/>
            <person name="Chowdhury L.M."/>
            <person name="Lal K."/>
            <person name="Jena J.K."/>
        </authorList>
    </citation>
    <scope>NUCLEOTIDE SEQUENCE [LARGE SCALE GENOMIC DNA]</scope>
    <source>
        <strain evidence="2">CM1030</strain>
        <tissue evidence="2">Blood</tissue>
    </source>
</reference>
<protein>
    <submittedName>
        <fullName evidence="2">Uncharacterized protein</fullName>
    </submittedName>
</protein>
<organism evidence="2 3">
    <name type="scientific">Cirrhinus mrigala</name>
    <name type="common">Mrigala</name>
    <dbReference type="NCBI Taxonomy" id="683832"/>
    <lineage>
        <taxon>Eukaryota</taxon>
        <taxon>Metazoa</taxon>
        <taxon>Chordata</taxon>
        <taxon>Craniata</taxon>
        <taxon>Vertebrata</taxon>
        <taxon>Euteleostomi</taxon>
        <taxon>Actinopterygii</taxon>
        <taxon>Neopterygii</taxon>
        <taxon>Teleostei</taxon>
        <taxon>Ostariophysi</taxon>
        <taxon>Cypriniformes</taxon>
        <taxon>Cyprinidae</taxon>
        <taxon>Labeoninae</taxon>
        <taxon>Labeonini</taxon>
        <taxon>Cirrhinus</taxon>
    </lineage>
</organism>
<evidence type="ECO:0000313" key="3">
    <source>
        <dbReference type="Proteomes" id="UP001529510"/>
    </source>
</evidence>
<feature type="region of interest" description="Disordered" evidence="1">
    <location>
        <begin position="42"/>
        <end position="74"/>
    </location>
</feature>
<evidence type="ECO:0000313" key="2">
    <source>
        <dbReference type="EMBL" id="KAL0155438.1"/>
    </source>
</evidence>
<feature type="non-terminal residue" evidence="2">
    <location>
        <position position="1"/>
    </location>
</feature>
<name>A0ABD0MZS1_CIRMR</name>
<accession>A0ABD0MZS1</accession>
<comment type="caution">
    <text evidence="2">The sequence shown here is derived from an EMBL/GenBank/DDBJ whole genome shotgun (WGS) entry which is preliminary data.</text>
</comment>
<feature type="compositionally biased region" description="Polar residues" evidence="1">
    <location>
        <begin position="50"/>
        <end position="60"/>
    </location>
</feature>
<gene>
    <name evidence="2" type="ORF">M9458_049701</name>
</gene>
<evidence type="ECO:0000256" key="1">
    <source>
        <dbReference type="SAM" id="MobiDB-lite"/>
    </source>
</evidence>
<proteinExistence type="predicted"/>
<sequence length="74" mass="7935">GYGTATVPTTSNPSNKTLRENSNSAIIKRFNHHSAMVLAAGLRKAEAPNDQASETSSTDGNSRDSDFFQPPLKK</sequence>
<feature type="non-terminal residue" evidence="2">
    <location>
        <position position="74"/>
    </location>
</feature>